<dbReference type="AlphaFoldDB" id="M1NII0"/>
<evidence type="ECO:0000256" key="1">
    <source>
        <dbReference type="ARBA" id="ARBA00007274"/>
    </source>
</evidence>
<dbReference type="EMBL" id="CP003697">
    <property type="protein sequence ID" value="AGF71228.1"/>
    <property type="molecule type" value="Genomic_DNA"/>
</dbReference>
<dbReference type="Pfam" id="PF12464">
    <property type="entry name" value="Mac"/>
    <property type="match status" value="1"/>
</dbReference>
<evidence type="ECO:0000313" key="4">
    <source>
        <dbReference type="EMBL" id="AGF71228.1"/>
    </source>
</evidence>
<evidence type="ECO:0000313" key="5">
    <source>
        <dbReference type="Proteomes" id="UP000011723"/>
    </source>
</evidence>
<dbReference type="GO" id="GO:0016407">
    <property type="term" value="F:acetyltransferase activity"/>
    <property type="evidence" value="ECO:0007669"/>
    <property type="project" value="InterPro"/>
</dbReference>
<dbReference type="HOGENOM" id="CLU_2896453_0_0_11"/>
<reference evidence="4 5" key="1">
    <citation type="journal article" date="2012" name="Stand. Genomic Sci.">
        <title>Genome sequence of the halotolerant bacterium Corynebacterium halotolerans type strain YIM 70093(T) (= DSM 44683(T)).</title>
        <authorList>
            <person name="Ruckert C."/>
            <person name="Albersmeier A."/>
            <person name="Al-Dilaimi A."/>
            <person name="Niehaus K."/>
            <person name="Szczepanowski R."/>
            <person name="Kalinowski J."/>
        </authorList>
    </citation>
    <scope>NUCLEOTIDE SEQUENCE [LARGE SCALE GENOMIC DNA]</scope>
    <source>
        <strain evidence="4">YIM 70093</strain>
    </source>
</reference>
<proteinExistence type="inferred from homology"/>
<dbReference type="Proteomes" id="UP000011723">
    <property type="component" value="Chromosome"/>
</dbReference>
<keyword evidence="2" id="KW-0808">Transferase</keyword>
<organism evidence="4 5">
    <name type="scientific">Corynebacterium halotolerans YIM 70093 = DSM 44683</name>
    <dbReference type="NCBI Taxonomy" id="1121362"/>
    <lineage>
        <taxon>Bacteria</taxon>
        <taxon>Bacillati</taxon>
        <taxon>Actinomycetota</taxon>
        <taxon>Actinomycetes</taxon>
        <taxon>Mycobacteriales</taxon>
        <taxon>Corynebacteriaceae</taxon>
        <taxon>Corynebacterium</taxon>
    </lineage>
</organism>
<dbReference type="InterPro" id="IPR024688">
    <property type="entry name" value="Mac_dom"/>
</dbReference>
<evidence type="ECO:0000259" key="3">
    <source>
        <dbReference type="Pfam" id="PF12464"/>
    </source>
</evidence>
<dbReference type="OrthoDB" id="2643438at2"/>
<sequence length="62" mass="7149">MDVMSEFNPRTYSGLEQMRSGRWYLPGSAELTEQHDRAARLMKEFNKLANTEGVPVEGNRFV</sequence>
<dbReference type="STRING" id="1121362.A605_01070"/>
<gene>
    <name evidence="4" type="ORF">A605_01070</name>
</gene>
<accession>M1NII0</accession>
<protein>
    <recommendedName>
        <fullName evidence="3">Maltose/galactoside acetyltransferase domain-containing protein</fullName>
    </recommendedName>
</protein>
<keyword evidence="5" id="KW-1185">Reference proteome</keyword>
<evidence type="ECO:0000256" key="2">
    <source>
        <dbReference type="ARBA" id="ARBA00022679"/>
    </source>
</evidence>
<name>M1NII0_9CORY</name>
<comment type="similarity">
    <text evidence="1">Belongs to the transferase hexapeptide repeat family.</text>
</comment>
<dbReference type="PATRIC" id="fig|1121362.3.peg.206"/>
<dbReference type="KEGG" id="chn:A605_01070"/>
<feature type="domain" description="Maltose/galactoside acetyltransferase" evidence="3">
    <location>
        <begin position="18"/>
        <end position="49"/>
    </location>
</feature>